<dbReference type="InterPro" id="IPR053134">
    <property type="entry name" value="RNA-dir_DNA_polymerase"/>
</dbReference>
<evidence type="ECO:0000313" key="1">
    <source>
        <dbReference type="EMBL" id="GAA0144748.1"/>
    </source>
</evidence>
<dbReference type="InterPro" id="IPR043128">
    <property type="entry name" value="Rev_trsase/Diguanyl_cyclase"/>
</dbReference>
<dbReference type="Proteomes" id="UP001454036">
    <property type="component" value="Unassembled WGS sequence"/>
</dbReference>
<dbReference type="AlphaFoldDB" id="A0AAV3P0J3"/>
<dbReference type="PANTHER" id="PTHR24559">
    <property type="entry name" value="TRANSPOSON TY3-I GAG-POL POLYPROTEIN"/>
    <property type="match status" value="1"/>
</dbReference>
<protein>
    <recommendedName>
        <fullName evidence="3">Reverse transcriptase domain-containing protein</fullName>
    </recommendedName>
</protein>
<dbReference type="PANTHER" id="PTHR24559:SF444">
    <property type="entry name" value="REVERSE TRANSCRIPTASE DOMAIN-CONTAINING PROTEIN"/>
    <property type="match status" value="1"/>
</dbReference>
<keyword evidence="2" id="KW-1185">Reference proteome</keyword>
<dbReference type="InterPro" id="IPR043502">
    <property type="entry name" value="DNA/RNA_pol_sf"/>
</dbReference>
<name>A0AAV3P0J3_LITER</name>
<evidence type="ECO:0008006" key="3">
    <source>
        <dbReference type="Google" id="ProtNLM"/>
    </source>
</evidence>
<gene>
    <name evidence="1" type="ORF">LIER_05111</name>
</gene>
<dbReference type="SUPFAM" id="SSF56672">
    <property type="entry name" value="DNA/RNA polymerases"/>
    <property type="match status" value="1"/>
</dbReference>
<proteinExistence type="predicted"/>
<accession>A0AAV3P0J3</accession>
<sequence length="121" mass="14345">MDVSRRYHQIHMSLEDEEKIAFFTEYGLFCWKKMVNAIFANQIGTNMEIYVDDMLVKSKEMGNHLQNLRDIRTATDRDMKPPEIYKDVKKLTGPGTYELEEMDGKPVPRTWHASKLSKFYY</sequence>
<comment type="caution">
    <text evidence="1">The sequence shown here is derived from an EMBL/GenBank/DDBJ whole genome shotgun (WGS) entry which is preliminary data.</text>
</comment>
<organism evidence="1 2">
    <name type="scientific">Lithospermum erythrorhizon</name>
    <name type="common">Purple gromwell</name>
    <name type="synonym">Lithospermum officinale var. erythrorhizon</name>
    <dbReference type="NCBI Taxonomy" id="34254"/>
    <lineage>
        <taxon>Eukaryota</taxon>
        <taxon>Viridiplantae</taxon>
        <taxon>Streptophyta</taxon>
        <taxon>Embryophyta</taxon>
        <taxon>Tracheophyta</taxon>
        <taxon>Spermatophyta</taxon>
        <taxon>Magnoliopsida</taxon>
        <taxon>eudicotyledons</taxon>
        <taxon>Gunneridae</taxon>
        <taxon>Pentapetalae</taxon>
        <taxon>asterids</taxon>
        <taxon>lamiids</taxon>
        <taxon>Boraginales</taxon>
        <taxon>Boraginaceae</taxon>
        <taxon>Boraginoideae</taxon>
        <taxon>Lithospermeae</taxon>
        <taxon>Lithospermum</taxon>
    </lineage>
</organism>
<dbReference type="Gene3D" id="3.30.70.270">
    <property type="match status" value="1"/>
</dbReference>
<reference evidence="1 2" key="1">
    <citation type="submission" date="2024-01" db="EMBL/GenBank/DDBJ databases">
        <title>The complete chloroplast genome sequence of Lithospermum erythrorhizon: insights into the phylogenetic relationship among Boraginaceae species and the maternal lineages of purple gromwells.</title>
        <authorList>
            <person name="Okada T."/>
            <person name="Watanabe K."/>
        </authorList>
    </citation>
    <scope>NUCLEOTIDE SEQUENCE [LARGE SCALE GENOMIC DNA]</scope>
</reference>
<evidence type="ECO:0000313" key="2">
    <source>
        <dbReference type="Proteomes" id="UP001454036"/>
    </source>
</evidence>
<dbReference type="EMBL" id="BAABME010000689">
    <property type="protein sequence ID" value="GAA0144748.1"/>
    <property type="molecule type" value="Genomic_DNA"/>
</dbReference>